<dbReference type="Gene3D" id="1.10.10.10">
    <property type="entry name" value="Winged helix-like DNA-binding domain superfamily/Winged helix DNA-binding domain"/>
    <property type="match status" value="1"/>
</dbReference>
<evidence type="ECO:0000256" key="9">
    <source>
        <dbReference type="HAMAP-Rule" id="MF_00016"/>
    </source>
</evidence>
<evidence type="ECO:0000256" key="8">
    <source>
        <dbReference type="ARBA" id="ARBA00023204"/>
    </source>
</evidence>
<feature type="binding site" evidence="9">
    <location>
        <position position="71"/>
    </location>
    <ligand>
        <name>Mg(2+)</name>
        <dbReference type="ChEBI" id="CHEBI:18420"/>
    </ligand>
</feature>
<dbReference type="SMART" id="SM00382">
    <property type="entry name" value="AAA"/>
    <property type="match status" value="1"/>
</dbReference>
<dbReference type="InterPro" id="IPR036390">
    <property type="entry name" value="WH_DNA-bd_sf"/>
</dbReference>
<organism evidence="12 13">
    <name type="scientific">Xylocopilactobacillus apis</name>
    <dbReference type="NCBI Taxonomy" id="2932183"/>
    <lineage>
        <taxon>Bacteria</taxon>
        <taxon>Bacillati</taxon>
        <taxon>Bacillota</taxon>
        <taxon>Bacilli</taxon>
        <taxon>Lactobacillales</taxon>
        <taxon>Lactobacillaceae</taxon>
        <taxon>Xylocopilactobacillus</taxon>
    </lineage>
</organism>
<dbReference type="GO" id="GO:0000400">
    <property type="term" value="F:four-way junction DNA binding"/>
    <property type="evidence" value="ECO:0007669"/>
    <property type="project" value="UniProtKB-UniRule"/>
</dbReference>
<evidence type="ECO:0000256" key="10">
    <source>
        <dbReference type="SAM" id="MobiDB-lite"/>
    </source>
</evidence>
<dbReference type="InterPro" id="IPR027417">
    <property type="entry name" value="P-loop_NTPase"/>
</dbReference>
<dbReference type="InterPro" id="IPR003593">
    <property type="entry name" value="AAA+_ATPase"/>
</dbReference>
<dbReference type="Gene3D" id="1.10.8.60">
    <property type="match status" value="1"/>
</dbReference>
<sequence length="336" mass="37783">MDQDENDLLNSSIADEEEEQENKTIRPQTLDSYIGQDKVKSELEIYIKAAQMREEAMDHVLFYGPPGLGKTTLANIIANELHANIKTTSGPAIEKAGDLVSIISSLEPGDVLFIDEIHRIPRSIEEILYSVMEDYYLDINLNGQEGTRMVHLDVPPFTLVGATTRAGMLTAPLRDRFGISERLNFYNTVDLQQIIMRSANILDYEITAAGAKEIALRSRGTPRIANRLLRRIRDFAQVENKSIIDKKIADLALKQLQVDSKGLDSLDRKILELMYDLYKGRAVGIRTIAANLGEKSETIEEIYEPYLLQVGFIARTPSGRIITPKGIAHLEKIRKE</sequence>
<feature type="region of interest" description="Small ATPAse domain (RuvB-S)" evidence="9">
    <location>
        <begin position="187"/>
        <end position="257"/>
    </location>
</feature>
<dbReference type="EC" id="3.6.4.-" evidence="9"/>
<feature type="binding site" evidence="9">
    <location>
        <position position="223"/>
    </location>
    <ligand>
        <name>ATP</name>
        <dbReference type="ChEBI" id="CHEBI:30616"/>
    </ligand>
</feature>
<protein>
    <recommendedName>
        <fullName evidence="9">Holliday junction branch migration complex subunit RuvB</fullName>
        <ecNumber evidence="9">3.6.4.-</ecNumber>
    </recommendedName>
</protein>
<comment type="subunit">
    <text evidence="9">Homohexamer. Forms an RuvA(8)-RuvB(12)-Holliday junction (HJ) complex. HJ DNA is sandwiched between 2 RuvA tetramers; dsDNA enters through RuvA and exits via RuvB. An RuvB hexamer assembles on each DNA strand where it exits the tetramer. Each RuvB hexamer is contacted by two RuvA subunits (via domain III) on 2 adjacent RuvB subunits; this complex drives branch migration. In the full resolvosome a probable DNA-RuvA(4)-RuvB(12)-RuvC(2) complex forms which resolves the HJ.</text>
</comment>
<name>A0AAU9D5R2_9LACO</name>
<feature type="binding site" evidence="9">
    <location>
        <position position="70"/>
    </location>
    <ligand>
        <name>ATP</name>
        <dbReference type="ChEBI" id="CHEBI:30616"/>
    </ligand>
</feature>
<evidence type="ECO:0000256" key="6">
    <source>
        <dbReference type="ARBA" id="ARBA00023125"/>
    </source>
</evidence>
<feature type="binding site" evidence="9">
    <location>
        <position position="320"/>
    </location>
    <ligand>
        <name>DNA</name>
        <dbReference type="ChEBI" id="CHEBI:16991"/>
    </ligand>
</feature>
<feature type="binding site" evidence="9">
    <location>
        <position position="72"/>
    </location>
    <ligand>
        <name>ATP</name>
        <dbReference type="ChEBI" id="CHEBI:30616"/>
    </ligand>
</feature>
<dbReference type="PANTHER" id="PTHR42848:SF1">
    <property type="entry name" value="HOLLIDAY JUNCTION BRANCH MIGRATION COMPLEX SUBUNIT RUVB"/>
    <property type="match status" value="1"/>
</dbReference>
<comment type="function">
    <text evidence="9">The RuvA-RuvB-RuvC complex processes Holliday junction (HJ) DNA during genetic recombination and DNA repair, while the RuvA-RuvB complex plays an important role in the rescue of blocked DNA replication forks via replication fork reversal (RFR). RuvA specifically binds to HJ cruciform DNA, conferring on it an open structure. The RuvB hexamer acts as an ATP-dependent pump, pulling dsDNA into and through the RuvAB complex. RuvB forms 2 homohexamers on either side of HJ DNA bound by 1 or 2 RuvA tetramers; 4 subunits per hexamer contact DNA at a time. Coordinated motions by a converter formed by DNA-disengaged RuvB subunits stimulates ATP hydrolysis and nucleotide exchange. Immobilization of the converter enables RuvB to convert the ATP-contained energy into a lever motion, pulling 2 nucleotides of DNA out of the RuvA tetramer per ATP hydrolyzed, thus driving DNA branch migration. The RuvB motors rotate together with the DNA substrate, which together with the progressing nucleotide cycle form the mechanistic basis for DNA recombination by continuous HJ branch migration. Branch migration allows RuvC to scan DNA until it finds its consensus sequence, where it cleaves and resolves cruciform DNA.</text>
</comment>
<keyword evidence="13" id="KW-1185">Reference proteome</keyword>
<feature type="domain" description="AAA+ ATPase" evidence="11">
    <location>
        <begin position="56"/>
        <end position="184"/>
    </location>
</feature>
<dbReference type="GO" id="GO:0048476">
    <property type="term" value="C:Holliday junction resolvase complex"/>
    <property type="evidence" value="ECO:0007669"/>
    <property type="project" value="UniProtKB-UniRule"/>
</dbReference>
<dbReference type="NCBIfam" id="TIGR00635">
    <property type="entry name" value="ruvB"/>
    <property type="match status" value="1"/>
</dbReference>
<feature type="binding site" evidence="9">
    <location>
        <position position="67"/>
    </location>
    <ligand>
        <name>ATP</name>
        <dbReference type="ChEBI" id="CHEBI:30616"/>
    </ligand>
</feature>
<feature type="region of interest" description="Disordered" evidence="10">
    <location>
        <begin position="1"/>
        <end position="26"/>
    </location>
</feature>
<keyword evidence="2 9" id="KW-0547">Nucleotide-binding</keyword>
<keyword evidence="5 9" id="KW-0067">ATP-binding</keyword>
<evidence type="ECO:0000259" key="11">
    <source>
        <dbReference type="SMART" id="SM00382"/>
    </source>
</evidence>
<dbReference type="Proteomes" id="UP001321804">
    <property type="component" value="Chromosome"/>
</dbReference>
<reference evidence="12 13" key="1">
    <citation type="journal article" date="2023" name="Microbiol. Spectr.">
        <title>Symbiosis of Carpenter Bees with Uncharacterized Lactic Acid Bacteria Showing NAD Auxotrophy.</title>
        <authorList>
            <person name="Kawasaki S."/>
            <person name="Ozawa K."/>
            <person name="Mori T."/>
            <person name="Yamamoto A."/>
            <person name="Ito M."/>
            <person name="Ohkuma M."/>
            <person name="Sakamoto M."/>
            <person name="Matsutani M."/>
        </authorList>
    </citation>
    <scope>NUCLEOTIDE SEQUENCE [LARGE SCALE GENOMIC DNA]</scope>
    <source>
        <strain evidence="12 13">KimC2</strain>
    </source>
</reference>
<comment type="catalytic activity">
    <reaction evidence="9">
        <text>ATP + H2O = ADP + phosphate + H(+)</text>
        <dbReference type="Rhea" id="RHEA:13065"/>
        <dbReference type="ChEBI" id="CHEBI:15377"/>
        <dbReference type="ChEBI" id="CHEBI:15378"/>
        <dbReference type="ChEBI" id="CHEBI:30616"/>
        <dbReference type="ChEBI" id="CHEBI:43474"/>
        <dbReference type="ChEBI" id="CHEBI:456216"/>
    </reaction>
</comment>
<dbReference type="GO" id="GO:0006310">
    <property type="term" value="P:DNA recombination"/>
    <property type="evidence" value="ECO:0007669"/>
    <property type="project" value="UniProtKB-UniRule"/>
</dbReference>
<evidence type="ECO:0000256" key="4">
    <source>
        <dbReference type="ARBA" id="ARBA00022801"/>
    </source>
</evidence>
<feature type="region of interest" description="Head domain (RuvB-H)" evidence="9">
    <location>
        <begin position="260"/>
        <end position="336"/>
    </location>
</feature>
<dbReference type="InterPro" id="IPR008823">
    <property type="entry name" value="RuvB_wg_C"/>
</dbReference>
<comment type="caution">
    <text evidence="9">Lacks conserved residue(s) required for the propagation of feature annotation.</text>
</comment>
<feature type="binding site" evidence="9">
    <location>
        <position position="176"/>
    </location>
    <ligand>
        <name>ATP</name>
        <dbReference type="ChEBI" id="CHEBI:30616"/>
    </ligand>
</feature>
<feature type="binding site" evidence="9">
    <location>
        <position position="25"/>
    </location>
    <ligand>
        <name>ATP</name>
        <dbReference type="ChEBI" id="CHEBI:30616"/>
    </ligand>
</feature>
<dbReference type="SUPFAM" id="SSF46785">
    <property type="entry name" value="Winged helix' DNA-binding domain"/>
    <property type="match status" value="1"/>
</dbReference>
<keyword evidence="3 9" id="KW-0227">DNA damage</keyword>
<proteinExistence type="inferred from homology"/>
<dbReference type="InterPro" id="IPR041445">
    <property type="entry name" value="AAA_lid_4"/>
</dbReference>
<dbReference type="PANTHER" id="PTHR42848">
    <property type="match status" value="1"/>
</dbReference>
<dbReference type="HAMAP" id="MF_00016">
    <property type="entry name" value="DNA_HJ_migration_RuvB"/>
    <property type="match status" value="1"/>
</dbReference>
<comment type="domain">
    <text evidence="9">Has 3 domains, the large (RuvB-L) and small ATPase (RuvB-S) domains and the C-terminal head (RuvB-H) domain. The head domain binds DNA, while the ATPase domains jointly bind ATP, ADP or are empty depending on the state of the subunit in the translocation cycle. During a single DNA translocation step the structure of each domain remains the same, but their relative positions change.</text>
</comment>
<dbReference type="Pfam" id="PF05491">
    <property type="entry name" value="WHD_RuvB"/>
    <property type="match status" value="1"/>
</dbReference>
<evidence type="ECO:0000313" key="12">
    <source>
        <dbReference type="EMBL" id="BDR56755.1"/>
    </source>
</evidence>
<dbReference type="KEGG" id="xak:KIMC2_13170"/>
<keyword evidence="1 9" id="KW-0963">Cytoplasm</keyword>
<dbReference type="InterPro" id="IPR004605">
    <property type="entry name" value="DNA_helicase_Holl-junc_RuvB"/>
</dbReference>
<evidence type="ECO:0000256" key="5">
    <source>
        <dbReference type="ARBA" id="ARBA00022840"/>
    </source>
</evidence>
<keyword evidence="8 9" id="KW-0234">DNA repair</keyword>
<keyword evidence="7 9" id="KW-0233">DNA recombination</keyword>
<gene>
    <name evidence="9 12" type="primary">ruvB</name>
    <name evidence="12" type="ORF">KIMC2_13170</name>
</gene>
<dbReference type="GO" id="GO:0009378">
    <property type="term" value="F:four-way junction helicase activity"/>
    <property type="evidence" value="ECO:0007669"/>
    <property type="project" value="InterPro"/>
</dbReference>
<dbReference type="Gene3D" id="3.40.50.300">
    <property type="entry name" value="P-loop containing nucleotide triphosphate hydrolases"/>
    <property type="match status" value="1"/>
</dbReference>
<dbReference type="Pfam" id="PF05496">
    <property type="entry name" value="RuvB_N"/>
    <property type="match status" value="1"/>
</dbReference>
<dbReference type="NCBIfam" id="NF000868">
    <property type="entry name" value="PRK00080.1"/>
    <property type="match status" value="1"/>
</dbReference>
<dbReference type="RefSeq" id="WP_317695183.1">
    <property type="nucleotide sequence ID" value="NZ_AP026801.1"/>
</dbReference>
<dbReference type="Pfam" id="PF17864">
    <property type="entry name" value="AAA_lid_4"/>
    <property type="match status" value="1"/>
</dbReference>
<feature type="binding site" evidence="9">
    <location>
        <position position="186"/>
    </location>
    <ligand>
        <name>ATP</name>
        <dbReference type="ChEBI" id="CHEBI:30616"/>
    </ligand>
</feature>
<feature type="binding site" evidence="9">
    <location>
        <position position="26"/>
    </location>
    <ligand>
        <name>ATP</name>
        <dbReference type="ChEBI" id="CHEBI:30616"/>
    </ligand>
</feature>
<dbReference type="GO" id="GO:0006281">
    <property type="term" value="P:DNA repair"/>
    <property type="evidence" value="ECO:0007669"/>
    <property type="project" value="UniProtKB-UniRule"/>
</dbReference>
<dbReference type="CDD" id="cd00009">
    <property type="entry name" value="AAA"/>
    <property type="match status" value="1"/>
</dbReference>
<evidence type="ECO:0000256" key="7">
    <source>
        <dbReference type="ARBA" id="ARBA00023172"/>
    </source>
</evidence>
<dbReference type="GO" id="GO:0016787">
    <property type="term" value="F:hydrolase activity"/>
    <property type="evidence" value="ECO:0007669"/>
    <property type="project" value="UniProtKB-KW"/>
</dbReference>
<evidence type="ECO:0000256" key="1">
    <source>
        <dbReference type="ARBA" id="ARBA00022490"/>
    </source>
</evidence>
<feature type="binding site" evidence="9">
    <location>
        <position position="315"/>
    </location>
    <ligand>
        <name>DNA</name>
        <dbReference type="ChEBI" id="CHEBI:16991"/>
    </ligand>
</feature>
<evidence type="ECO:0000313" key="13">
    <source>
        <dbReference type="Proteomes" id="UP001321804"/>
    </source>
</evidence>
<accession>A0AAU9D5R2</accession>
<dbReference type="SUPFAM" id="SSF52540">
    <property type="entry name" value="P-loop containing nucleoside triphosphate hydrolases"/>
    <property type="match status" value="1"/>
</dbReference>
<dbReference type="InterPro" id="IPR036388">
    <property type="entry name" value="WH-like_DNA-bd_sf"/>
</dbReference>
<dbReference type="GO" id="GO:0005737">
    <property type="term" value="C:cytoplasm"/>
    <property type="evidence" value="ECO:0007669"/>
    <property type="project" value="UniProtKB-SubCell"/>
</dbReference>
<feature type="binding site" evidence="9">
    <location>
        <position position="71"/>
    </location>
    <ligand>
        <name>ATP</name>
        <dbReference type="ChEBI" id="CHEBI:30616"/>
    </ligand>
</feature>
<keyword evidence="6 9" id="KW-0238">DNA-binding</keyword>
<feature type="binding site" evidence="9">
    <location>
        <begin position="133"/>
        <end position="135"/>
    </location>
    <ligand>
        <name>ATP</name>
        <dbReference type="ChEBI" id="CHEBI:30616"/>
    </ligand>
</feature>
<comment type="subcellular location">
    <subcellularLocation>
        <location evidence="9">Cytoplasm</location>
    </subcellularLocation>
</comment>
<keyword evidence="4 9" id="KW-0378">Hydrolase</keyword>
<evidence type="ECO:0000256" key="3">
    <source>
        <dbReference type="ARBA" id="ARBA00022763"/>
    </source>
</evidence>
<dbReference type="GO" id="GO:0005524">
    <property type="term" value="F:ATP binding"/>
    <property type="evidence" value="ECO:0007669"/>
    <property type="project" value="UniProtKB-UniRule"/>
</dbReference>
<evidence type="ECO:0000256" key="2">
    <source>
        <dbReference type="ARBA" id="ARBA00022741"/>
    </source>
</evidence>
<dbReference type="InterPro" id="IPR008824">
    <property type="entry name" value="RuvB-like_N"/>
</dbReference>
<dbReference type="AlphaFoldDB" id="A0AAU9D5R2"/>
<keyword evidence="12" id="KW-0347">Helicase</keyword>
<comment type="similarity">
    <text evidence="9">Belongs to the RuvB family.</text>
</comment>
<dbReference type="EMBL" id="AP026801">
    <property type="protein sequence ID" value="BDR56755.1"/>
    <property type="molecule type" value="Genomic_DNA"/>
</dbReference>